<keyword evidence="2" id="KW-0689">Ribosomal protein</keyword>
<dbReference type="GO" id="GO:0003735">
    <property type="term" value="F:structural constituent of ribosome"/>
    <property type="evidence" value="ECO:0007669"/>
    <property type="project" value="InterPro"/>
</dbReference>
<name>A0AAW2XFC0_9LAMI</name>
<evidence type="ECO:0000259" key="6">
    <source>
        <dbReference type="Pfam" id="PF01281"/>
    </source>
</evidence>
<dbReference type="InterPro" id="IPR036935">
    <property type="entry name" value="Ribosomal_bL9_N_sf"/>
</dbReference>
<dbReference type="GO" id="GO:0005840">
    <property type="term" value="C:ribosome"/>
    <property type="evidence" value="ECO:0007669"/>
    <property type="project" value="UniProtKB-KW"/>
</dbReference>
<sequence>MHHRCCMLAQGVRYLKLDVILTTTIDSWEEAGEMVKGGARYFRNHLMPKLLAVPNIDKFAHLIREQREHQIP</sequence>
<organism evidence="7">
    <name type="scientific">Sesamum latifolium</name>
    <dbReference type="NCBI Taxonomy" id="2727402"/>
    <lineage>
        <taxon>Eukaryota</taxon>
        <taxon>Viridiplantae</taxon>
        <taxon>Streptophyta</taxon>
        <taxon>Embryophyta</taxon>
        <taxon>Tracheophyta</taxon>
        <taxon>Spermatophyta</taxon>
        <taxon>Magnoliopsida</taxon>
        <taxon>eudicotyledons</taxon>
        <taxon>Gunneridae</taxon>
        <taxon>Pentapetalae</taxon>
        <taxon>asterids</taxon>
        <taxon>lamiids</taxon>
        <taxon>Lamiales</taxon>
        <taxon>Pedaliaceae</taxon>
        <taxon>Sesamum</taxon>
    </lineage>
</organism>
<dbReference type="AlphaFoldDB" id="A0AAW2XFC0"/>
<dbReference type="Gene3D" id="3.40.5.10">
    <property type="entry name" value="Ribosomal protein L9, N-terminal domain"/>
    <property type="match status" value="1"/>
</dbReference>
<reference evidence="7" key="2">
    <citation type="journal article" date="2024" name="Plant">
        <title>Genomic evolution and insights into agronomic trait innovations of Sesamum species.</title>
        <authorList>
            <person name="Miao H."/>
            <person name="Wang L."/>
            <person name="Qu L."/>
            <person name="Liu H."/>
            <person name="Sun Y."/>
            <person name="Le M."/>
            <person name="Wang Q."/>
            <person name="Wei S."/>
            <person name="Zheng Y."/>
            <person name="Lin W."/>
            <person name="Duan Y."/>
            <person name="Cao H."/>
            <person name="Xiong S."/>
            <person name="Wang X."/>
            <person name="Wei L."/>
            <person name="Li C."/>
            <person name="Ma Q."/>
            <person name="Ju M."/>
            <person name="Zhao R."/>
            <person name="Li G."/>
            <person name="Mu C."/>
            <person name="Tian Q."/>
            <person name="Mei H."/>
            <person name="Zhang T."/>
            <person name="Gao T."/>
            <person name="Zhang H."/>
        </authorList>
    </citation>
    <scope>NUCLEOTIDE SEQUENCE</scope>
    <source>
        <strain evidence="7">KEN1</strain>
    </source>
</reference>
<keyword evidence="3" id="KW-0687">Ribonucleoprotein</keyword>
<dbReference type="InterPro" id="IPR009027">
    <property type="entry name" value="Ribosomal_bL9/RNase_H1_N"/>
</dbReference>
<evidence type="ECO:0000256" key="5">
    <source>
        <dbReference type="ARBA" id="ARBA00035193"/>
    </source>
</evidence>
<dbReference type="EMBL" id="JACGWN010000004">
    <property type="protein sequence ID" value="KAL0452403.1"/>
    <property type="molecule type" value="Genomic_DNA"/>
</dbReference>
<reference evidence="7" key="1">
    <citation type="submission" date="2020-06" db="EMBL/GenBank/DDBJ databases">
        <authorList>
            <person name="Li T."/>
            <person name="Hu X."/>
            <person name="Zhang T."/>
            <person name="Song X."/>
            <person name="Zhang H."/>
            <person name="Dai N."/>
            <person name="Sheng W."/>
            <person name="Hou X."/>
            <person name="Wei L."/>
        </authorList>
    </citation>
    <scope>NUCLEOTIDE SEQUENCE</scope>
    <source>
        <strain evidence="7">KEN1</strain>
        <tissue evidence="7">Leaf</tissue>
    </source>
</reference>
<accession>A0AAW2XFC0</accession>
<gene>
    <name evidence="7" type="ORF">Slati_1218400</name>
</gene>
<comment type="caution">
    <text evidence="7">The sequence shown here is derived from an EMBL/GenBank/DDBJ whole genome shotgun (WGS) entry which is preliminary data.</text>
</comment>
<comment type="similarity">
    <text evidence="1">Belongs to the bacterial ribosomal protein bL9 family.</text>
</comment>
<dbReference type="GO" id="GO:0006412">
    <property type="term" value="P:translation"/>
    <property type="evidence" value="ECO:0007669"/>
    <property type="project" value="InterPro"/>
</dbReference>
<dbReference type="InterPro" id="IPR020070">
    <property type="entry name" value="Ribosomal_bL9_N"/>
</dbReference>
<dbReference type="InterPro" id="IPR000244">
    <property type="entry name" value="Ribosomal_bL9"/>
</dbReference>
<dbReference type="PANTHER" id="PTHR21368">
    <property type="entry name" value="50S RIBOSOMAL PROTEIN L9"/>
    <property type="match status" value="1"/>
</dbReference>
<dbReference type="SUPFAM" id="SSF55658">
    <property type="entry name" value="L9 N-domain-like"/>
    <property type="match status" value="1"/>
</dbReference>
<proteinExistence type="inferred from homology"/>
<evidence type="ECO:0000256" key="1">
    <source>
        <dbReference type="ARBA" id="ARBA00010605"/>
    </source>
</evidence>
<evidence type="ECO:0000256" key="2">
    <source>
        <dbReference type="ARBA" id="ARBA00022980"/>
    </source>
</evidence>
<evidence type="ECO:0000256" key="4">
    <source>
        <dbReference type="ARBA" id="ARBA00031047"/>
    </source>
</evidence>
<dbReference type="GO" id="GO:1990904">
    <property type="term" value="C:ribonucleoprotein complex"/>
    <property type="evidence" value="ECO:0007669"/>
    <property type="project" value="UniProtKB-KW"/>
</dbReference>
<evidence type="ECO:0000313" key="7">
    <source>
        <dbReference type="EMBL" id="KAL0452403.1"/>
    </source>
</evidence>
<dbReference type="Pfam" id="PF01281">
    <property type="entry name" value="Ribosomal_L9_N"/>
    <property type="match status" value="1"/>
</dbReference>
<evidence type="ECO:0000256" key="3">
    <source>
        <dbReference type="ARBA" id="ARBA00023274"/>
    </source>
</evidence>
<protein>
    <recommendedName>
        <fullName evidence="5">Large ribosomal subunit protein bL9c</fullName>
    </recommendedName>
    <alternativeName>
        <fullName evidence="4">CL9</fullName>
    </alternativeName>
</protein>
<feature type="domain" description="Ribosomal protein L9" evidence="6">
    <location>
        <begin position="18"/>
        <end position="54"/>
    </location>
</feature>